<dbReference type="EMBL" id="JABWDY010038594">
    <property type="protein sequence ID" value="KAF5179592.1"/>
    <property type="molecule type" value="Genomic_DNA"/>
</dbReference>
<feature type="compositionally biased region" description="Pro residues" evidence="9">
    <location>
        <begin position="252"/>
        <end position="262"/>
    </location>
</feature>
<reference evidence="12 13" key="1">
    <citation type="submission" date="2020-06" db="EMBL/GenBank/DDBJ databases">
        <title>Transcriptomic and genomic resources for Thalictrum thalictroides and T. hernandezii: Facilitating candidate gene discovery in an emerging model plant lineage.</title>
        <authorList>
            <person name="Arias T."/>
            <person name="Riano-Pachon D.M."/>
            <person name="Di Stilio V.S."/>
        </authorList>
    </citation>
    <scope>NUCLEOTIDE SEQUENCE [LARGE SCALE GENOMIC DNA]</scope>
    <source>
        <strain evidence="13">cv. WT478/WT964</strain>
        <tissue evidence="12">Leaves</tissue>
    </source>
</reference>
<evidence type="ECO:0000256" key="6">
    <source>
        <dbReference type="ARBA" id="ARBA00022974"/>
    </source>
</evidence>
<dbReference type="SUPFAM" id="SSF82153">
    <property type="entry name" value="FAS1 domain"/>
    <property type="match status" value="2"/>
</dbReference>
<protein>
    <submittedName>
        <fullName evidence="12">Fasciclin-like arabinogalactan protein</fullName>
    </submittedName>
</protein>
<keyword evidence="7" id="KW-0325">Glycoprotein</keyword>
<keyword evidence="10" id="KW-1133">Transmembrane helix</keyword>
<evidence type="ECO:0000256" key="10">
    <source>
        <dbReference type="SAM" id="Phobius"/>
    </source>
</evidence>
<gene>
    <name evidence="12" type="ORF">FRX31_030821</name>
</gene>
<dbReference type="InterPro" id="IPR036378">
    <property type="entry name" value="FAS1_dom_sf"/>
</dbReference>
<evidence type="ECO:0000256" key="7">
    <source>
        <dbReference type="ARBA" id="ARBA00023180"/>
    </source>
</evidence>
<dbReference type="SMART" id="SM00554">
    <property type="entry name" value="FAS1"/>
    <property type="match status" value="2"/>
</dbReference>
<evidence type="ECO:0000256" key="3">
    <source>
        <dbReference type="ARBA" id="ARBA00022525"/>
    </source>
</evidence>
<keyword evidence="10" id="KW-0472">Membrane</keyword>
<feature type="compositionally biased region" description="Pro residues" evidence="9">
    <location>
        <begin position="231"/>
        <end position="241"/>
    </location>
</feature>
<evidence type="ECO:0000313" key="12">
    <source>
        <dbReference type="EMBL" id="KAF5179592.1"/>
    </source>
</evidence>
<feature type="domain" description="FAS1" evidence="11">
    <location>
        <begin position="46"/>
        <end position="190"/>
    </location>
</feature>
<keyword evidence="4" id="KW-0732">Signal</keyword>
<sequence>MDSHVYGVAKMICTIYLISIIGISAALPENSTLKPNSTSSNSTQINSNSVLVALLDSHYTELAELVEKALLLQTLEDAVGKHNITIFAPRNEALERDLDPEFKRFLLEPRNLKSLQTLLMFHIIPKRIGSNEWPQEISDESNNRHLTLARDTLHFTNTKHSGKKVGLAKVIHLDAVIRPDGVIHGIERLLVPRSVQEDFNRRRSLRSISAVLPQGAPEVDPRTNRLKKPASPSPAGSPPVLPIYSAMAPGPSLAPAPAPGPGGPHHHFDGESQVKDFIQTLLHYGGYNEMADILVNLTSLATEMGRLVSEGYVITVLAPNDEAMAKLTTDQLSEPGAPERIMYYHIIPEYQTEESMYNSVRRFGKVKYDTLHLPHKVMAQEADGSVKFGEGDESAYLFDPDIYTDGRISVQGIDGVLFPAQEQVPKSQSTKTKTVQSSKIVATKPRRGASLFFFHF</sequence>
<comment type="similarity">
    <text evidence="2">Belongs to the fasciclin-like AGP family.</text>
</comment>
<evidence type="ECO:0000256" key="2">
    <source>
        <dbReference type="ARBA" id="ARBA00007843"/>
    </source>
</evidence>
<dbReference type="AlphaFoldDB" id="A0A7J6V5B7"/>
<dbReference type="GO" id="GO:0005576">
    <property type="term" value="C:extracellular region"/>
    <property type="evidence" value="ECO:0007669"/>
    <property type="project" value="UniProtKB-SubCell"/>
</dbReference>
<feature type="domain" description="FAS1" evidence="11">
    <location>
        <begin position="274"/>
        <end position="417"/>
    </location>
</feature>
<dbReference type="PROSITE" id="PS50213">
    <property type="entry name" value="FAS1"/>
    <property type="match status" value="2"/>
</dbReference>
<evidence type="ECO:0000256" key="9">
    <source>
        <dbReference type="SAM" id="MobiDB-lite"/>
    </source>
</evidence>
<evidence type="ECO:0000256" key="4">
    <source>
        <dbReference type="ARBA" id="ARBA00022729"/>
    </source>
</evidence>
<evidence type="ECO:0000313" key="13">
    <source>
        <dbReference type="Proteomes" id="UP000554482"/>
    </source>
</evidence>
<dbReference type="FunFam" id="2.30.180.10:FF:000011">
    <property type="entry name" value="Fasciclin-like arabinogalactan protein 16"/>
    <property type="match status" value="1"/>
</dbReference>
<organism evidence="12 13">
    <name type="scientific">Thalictrum thalictroides</name>
    <name type="common">Rue-anemone</name>
    <name type="synonym">Anemone thalictroides</name>
    <dbReference type="NCBI Taxonomy" id="46969"/>
    <lineage>
        <taxon>Eukaryota</taxon>
        <taxon>Viridiplantae</taxon>
        <taxon>Streptophyta</taxon>
        <taxon>Embryophyta</taxon>
        <taxon>Tracheophyta</taxon>
        <taxon>Spermatophyta</taxon>
        <taxon>Magnoliopsida</taxon>
        <taxon>Ranunculales</taxon>
        <taxon>Ranunculaceae</taxon>
        <taxon>Thalictroideae</taxon>
        <taxon>Thalictrum</taxon>
    </lineage>
</organism>
<accession>A0A7J6V5B7</accession>
<evidence type="ECO:0000256" key="1">
    <source>
        <dbReference type="ARBA" id="ARBA00004613"/>
    </source>
</evidence>
<dbReference type="Pfam" id="PF02469">
    <property type="entry name" value="Fasciclin"/>
    <property type="match status" value="2"/>
</dbReference>
<evidence type="ECO:0000259" key="11">
    <source>
        <dbReference type="PROSITE" id="PS50213"/>
    </source>
</evidence>
<keyword evidence="10" id="KW-0812">Transmembrane</keyword>
<dbReference type="PANTHER" id="PTHR32499">
    <property type="entry name" value="FASCICLIN-LIKE ARABINOGALACTAN PROTEIN 16"/>
    <property type="match status" value="1"/>
</dbReference>
<dbReference type="PANTHER" id="PTHR32499:SF3">
    <property type="entry name" value="FASCICLIN-LIKE ARABINOGALACTAN PROTEIN 16"/>
    <property type="match status" value="1"/>
</dbReference>
<name>A0A7J6V5B7_THATH</name>
<feature type="region of interest" description="Disordered" evidence="9">
    <location>
        <begin position="212"/>
        <end position="269"/>
    </location>
</feature>
<keyword evidence="13" id="KW-1185">Reference proteome</keyword>
<dbReference type="InterPro" id="IPR044654">
    <property type="entry name" value="FLA15/16/17/18"/>
</dbReference>
<dbReference type="Proteomes" id="UP000554482">
    <property type="component" value="Unassembled WGS sequence"/>
</dbReference>
<dbReference type="Gene3D" id="2.30.180.10">
    <property type="entry name" value="FAS1 domain"/>
    <property type="match status" value="2"/>
</dbReference>
<keyword evidence="5" id="KW-0677">Repeat</keyword>
<dbReference type="OrthoDB" id="286301at2759"/>
<evidence type="ECO:0000256" key="8">
    <source>
        <dbReference type="ARBA" id="ARBA00024686"/>
    </source>
</evidence>
<feature type="transmembrane region" description="Helical" evidence="10">
    <location>
        <begin position="7"/>
        <end position="27"/>
    </location>
</feature>
<keyword evidence="6" id="KW-0654">Proteoglycan</keyword>
<comment type="subcellular location">
    <subcellularLocation>
        <location evidence="1">Secreted</location>
    </subcellularLocation>
</comment>
<evidence type="ECO:0000256" key="5">
    <source>
        <dbReference type="ARBA" id="ARBA00022737"/>
    </source>
</evidence>
<proteinExistence type="inferred from homology"/>
<keyword evidence="3" id="KW-0964">Secreted</keyword>
<comment type="caution">
    <text evidence="12">The sequence shown here is derived from an EMBL/GenBank/DDBJ whole genome shotgun (WGS) entry which is preliminary data.</text>
</comment>
<dbReference type="InterPro" id="IPR000782">
    <property type="entry name" value="FAS1_domain"/>
</dbReference>
<comment type="function">
    <text evidence="8">May be a cell surface adhesion protein.</text>
</comment>